<dbReference type="Proteomes" id="UP000028824">
    <property type="component" value="Unassembled WGS sequence"/>
</dbReference>
<dbReference type="InterPro" id="IPR010982">
    <property type="entry name" value="Lambda_DNA-bd_dom_sf"/>
</dbReference>
<accession>A0A086Y8Z1</accession>
<dbReference type="GO" id="GO:0003677">
    <property type="term" value="F:DNA binding"/>
    <property type="evidence" value="ECO:0007669"/>
    <property type="project" value="InterPro"/>
</dbReference>
<organism evidence="2 3">
    <name type="scientific">Paenirhodobacter enshiensis</name>
    <dbReference type="NCBI Taxonomy" id="1105367"/>
    <lineage>
        <taxon>Bacteria</taxon>
        <taxon>Pseudomonadati</taxon>
        <taxon>Pseudomonadota</taxon>
        <taxon>Alphaproteobacteria</taxon>
        <taxon>Rhodobacterales</taxon>
        <taxon>Rhodobacter group</taxon>
        <taxon>Paenirhodobacter</taxon>
    </lineage>
</organism>
<dbReference type="OrthoDB" id="9790252at2"/>
<name>A0A086Y8Z1_9RHOB</name>
<gene>
    <name evidence="2" type="ORF">CG50_03250</name>
</gene>
<evidence type="ECO:0000259" key="1">
    <source>
        <dbReference type="Pfam" id="PF13464"/>
    </source>
</evidence>
<dbReference type="RefSeq" id="WP_036633822.1">
    <property type="nucleotide sequence ID" value="NZ_JFZB01000001.1"/>
</dbReference>
<dbReference type="STRING" id="1105367.CG50_03250"/>
<reference evidence="2 3" key="1">
    <citation type="submission" date="2014-03" db="EMBL/GenBank/DDBJ databases">
        <title>Genome of Paenirhodobacter enshiensis DW2-9.</title>
        <authorList>
            <person name="Wang D."/>
            <person name="Wang G."/>
        </authorList>
    </citation>
    <scope>NUCLEOTIDE SEQUENCE [LARGE SCALE GENOMIC DNA]</scope>
    <source>
        <strain evidence="2 3">DW2-9</strain>
    </source>
</reference>
<dbReference type="AlphaFoldDB" id="A0A086Y8Z1"/>
<proteinExistence type="predicted"/>
<dbReference type="Gene3D" id="1.10.260.40">
    <property type="entry name" value="lambda repressor-like DNA-binding domains"/>
    <property type="match status" value="1"/>
</dbReference>
<feature type="domain" description="Cytoskeleton protein RodZ-like C-terminal" evidence="1">
    <location>
        <begin position="305"/>
        <end position="372"/>
    </location>
</feature>
<keyword evidence="3" id="KW-1185">Reference proteome</keyword>
<dbReference type="PANTHER" id="PTHR34475">
    <property type="match status" value="1"/>
</dbReference>
<dbReference type="Pfam" id="PF13464">
    <property type="entry name" value="RodZ_C"/>
    <property type="match status" value="1"/>
</dbReference>
<dbReference type="EMBL" id="JFZB01000001">
    <property type="protein sequence ID" value="KFI30741.1"/>
    <property type="molecule type" value="Genomic_DNA"/>
</dbReference>
<dbReference type="PANTHER" id="PTHR34475:SF1">
    <property type="entry name" value="CYTOSKELETON PROTEIN RODZ"/>
    <property type="match status" value="1"/>
</dbReference>
<dbReference type="Pfam" id="PF13413">
    <property type="entry name" value="HTH_25"/>
    <property type="match status" value="1"/>
</dbReference>
<sequence length="418" mass="43378">MIGRKGSPSAMEEDKLKGFDDFELKLGDMMRGERATLSKSLLDVQRELRIKAAYIAAIESGDLAAFDTQSFLPGYVRSYARYLGLDPDWAFERFCIETGYHSAHAGLVPAARTPRATVTGAPAQAGATNMGNALTNPTTPFIPRPEGFWSKIELRAVGSVLVLAALVGGIGYAGWSVLKEVQRVQLSPVDQAPGVSADLDPVAVPAHETVQTAAADTLPDTPSVDTAGRIYRPQSLDAPVMVSRDSPIASIDPAQTGLLAGQSPDPAAPAPAGTTQLAAATPADGTAAPVLRTSGTAAAPELEILAVRPSWVRIKSADGSTLLEKVMDAGERYTVPKMAEPPVLRTGESGAVYFAVNGVAHGPVGKRGEVAKNIVLSPESINEKFAVANVSADGDLAKMVAVADASAVTQPANGASGD</sequence>
<dbReference type="InterPro" id="IPR025194">
    <property type="entry name" value="RodZ-like_C"/>
</dbReference>
<evidence type="ECO:0000313" key="3">
    <source>
        <dbReference type="Proteomes" id="UP000028824"/>
    </source>
</evidence>
<dbReference type="InterPro" id="IPR050400">
    <property type="entry name" value="Bact_Cytoskel_RodZ"/>
</dbReference>
<dbReference type="eggNOG" id="COG1426">
    <property type="taxonomic scope" value="Bacteria"/>
</dbReference>
<comment type="caution">
    <text evidence="2">The sequence shown here is derived from an EMBL/GenBank/DDBJ whole genome shotgun (WGS) entry which is preliminary data.</text>
</comment>
<evidence type="ECO:0000313" key="2">
    <source>
        <dbReference type="EMBL" id="KFI30741.1"/>
    </source>
</evidence>
<protein>
    <submittedName>
        <fullName evidence="2">4-hydroxy-3-methylbut-2-en-1-yl diphosphate synthase</fullName>
    </submittedName>
</protein>